<name>A0A0G0NNI1_9BACT</name>
<evidence type="ECO:0000259" key="1">
    <source>
        <dbReference type="PROSITE" id="PS50994"/>
    </source>
</evidence>
<dbReference type="InterPro" id="IPR036397">
    <property type="entry name" value="RNaseH_sf"/>
</dbReference>
<organism evidence="2 3">
    <name type="scientific">Berkelbacteria bacterium GW2011_GWA2_38_9</name>
    <dbReference type="NCBI Taxonomy" id="1618334"/>
    <lineage>
        <taxon>Bacteria</taxon>
        <taxon>Candidatus Berkelbacteria</taxon>
    </lineage>
</organism>
<dbReference type="InterPro" id="IPR047797">
    <property type="entry name" value="ISNCY_transpos"/>
</dbReference>
<proteinExistence type="predicted"/>
<dbReference type="GO" id="GO:0015074">
    <property type="term" value="P:DNA integration"/>
    <property type="evidence" value="ECO:0007669"/>
    <property type="project" value="InterPro"/>
</dbReference>
<feature type="domain" description="Integrase catalytic" evidence="1">
    <location>
        <begin position="133"/>
        <end position="321"/>
    </location>
</feature>
<dbReference type="GO" id="GO:0003676">
    <property type="term" value="F:nucleic acid binding"/>
    <property type="evidence" value="ECO:0007669"/>
    <property type="project" value="InterPro"/>
</dbReference>
<sequence length="465" mass="54622">MTELIKMSQKELSRYVIIKKCLDGQLDAPSAAKMVGVTSRQVRRMKSKVREFGVKGLIHGNRGRPSNRSMPIEIIGQAKYYLNKYYSDFKPTFASEKLLENHKIQLSSEKVRQMMAELNLWQIKPKKTNGEHRQWRPRKESFGEMEQFDGSYHRWFEYRGESCCLLASIDDATGKIVRAEFTDSESVVNVFKFWLGYINESGKPVGIYLDRYSTYANTHHKPTRHQNYQEDAEYLTQFQRAMGQLGINLITAHSPQAKGRAERLFSTLQDRLIKEMRLKGIDNVNEANEYLAKEFIPKFNQRFSVPALKKDNLHQKLTEQEQSQLSSIFSVHYQRQINNDFTVRFKNSWYQIVKDQPTLVYKKDKVQIEEHLNGEIKLSIKGHYLNCKVLPERPTPQRFRITELVNEVRAKNPCVPNANHPWRNTDWIFNKQYKNKDIKQKQMVEYLKLNQVKADISTLEKVGHF</sequence>
<dbReference type="PROSITE" id="PS50994">
    <property type="entry name" value="INTEGRASE"/>
    <property type="match status" value="1"/>
</dbReference>
<evidence type="ECO:0000313" key="2">
    <source>
        <dbReference type="EMBL" id="KKQ87464.1"/>
    </source>
</evidence>
<dbReference type="InterPro" id="IPR012337">
    <property type="entry name" value="RNaseH-like_sf"/>
</dbReference>
<dbReference type="SUPFAM" id="SSF53098">
    <property type="entry name" value="Ribonuclease H-like"/>
    <property type="match status" value="1"/>
</dbReference>
<accession>A0A0G0NNI1</accession>
<dbReference type="NCBIfam" id="NF033594">
    <property type="entry name" value="transpos_ISNCY_2"/>
    <property type="match status" value="1"/>
</dbReference>
<reference evidence="2 3" key="1">
    <citation type="journal article" date="2015" name="Nature">
        <title>rRNA introns, odd ribosomes, and small enigmatic genomes across a large radiation of phyla.</title>
        <authorList>
            <person name="Brown C.T."/>
            <person name="Hug L.A."/>
            <person name="Thomas B.C."/>
            <person name="Sharon I."/>
            <person name="Castelle C.J."/>
            <person name="Singh A."/>
            <person name="Wilkins M.J."/>
            <person name="Williams K.H."/>
            <person name="Banfield J.F."/>
        </authorList>
    </citation>
    <scope>NUCLEOTIDE SEQUENCE [LARGE SCALE GENOMIC DNA]</scope>
</reference>
<dbReference type="PANTHER" id="PTHR35004">
    <property type="entry name" value="TRANSPOSASE RV3428C-RELATED"/>
    <property type="match status" value="1"/>
</dbReference>
<dbReference type="EMBL" id="LBVO01000052">
    <property type="protein sequence ID" value="KKQ87464.1"/>
    <property type="molecule type" value="Genomic_DNA"/>
</dbReference>
<dbReference type="Gene3D" id="3.30.420.10">
    <property type="entry name" value="Ribonuclease H-like superfamily/Ribonuclease H"/>
    <property type="match status" value="1"/>
</dbReference>
<dbReference type="PANTHER" id="PTHR35004:SF7">
    <property type="entry name" value="INTEGRASE PROTEIN"/>
    <property type="match status" value="1"/>
</dbReference>
<dbReference type="InterPro" id="IPR001584">
    <property type="entry name" value="Integrase_cat-core"/>
</dbReference>
<dbReference type="AlphaFoldDB" id="A0A0G0NNI1"/>
<dbReference type="Proteomes" id="UP000033934">
    <property type="component" value="Unassembled WGS sequence"/>
</dbReference>
<gene>
    <name evidence="2" type="ORF">UT11_C0052G0002</name>
</gene>
<comment type="caution">
    <text evidence="2">The sequence shown here is derived from an EMBL/GenBank/DDBJ whole genome shotgun (WGS) entry which is preliminary data.</text>
</comment>
<evidence type="ECO:0000313" key="3">
    <source>
        <dbReference type="Proteomes" id="UP000033934"/>
    </source>
</evidence>
<protein>
    <submittedName>
        <fullName evidence="2">Integrase catalytic region</fullName>
    </submittedName>
</protein>